<evidence type="ECO:0000256" key="4">
    <source>
        <dbReference type="ARBA" id="ARBA00022741"/>
    </source>
</evidence>
<dbReference type="SUPFAM" id="SSF51998">
    <property type="entry name" value="PFL-like glycyl radical enzymes"/>
    <property type="match status" value="1"/>
</dbReference>
<keyword evidence="12" id="KW-0237">DNA synthesis</keyword>
<evidence type="ECO:0000256" key="6">
    <source>
        <dbReference type="ARBA" id="ARBA00023002"/>
    </source>
</evidence>
<evidence type="ECO:0000259" key="13">
    <source>
        <dbReference type="PROSITE" id="PS51161"/>
    </source>
</evidence>
<keyword evidence="6 12" id="KW-0560">Oxidoreductase</keyword>
<dbReference type="CDD" id="cd02888">
    <property type="entry name" value="RNR_II_dimer"/>
    <property type="match status" value="1"/>
</dbReference>
<dbReference type="GO" id="GO:0004748">
    <property type="term" value="F:ribonucleoside-diphosphate reductase activity, thioredoxin disulfide as acceptor"/>
    <property type="evidence" value="ECO:0007669"/>
    <property type="project" value="UniProtKB-EC"/>
</dbReference>
<comment type="caution">
    <text evidence="14">The sequence shown here is derived from an EMBL/GenBank/DDBJ whole genome shotgun (WGS) entry which is preliminary data.</text>
</comment>
<comment type="function">
    <text evidence="12">Catalyzes the reduction of ribonucleotides to deoxyribonucleotides. May function to provide a pool of deoxyribonucleotide precursors for DNA repair during oxygen limitation and/or for immediate growth after restoration of oxygen.</text>
</comment>
<dbReference type="PANTHER" id="PTHR43371">
    <property type="entry name" value="VITAMIN B12-DEPENDENT RIBONUCLEOTIDE REDUCTASE"/>
    <property type="match status" value="1"/>
</dbReference>
<evidence type="ECO:0000313" key="14">
    <source>
        <dbReference type="EMBL" id="MBM3282333.1"/>
    </source>
</evidence>
<dbReference type="GO" id="GO:0031419">
    <property type="term" value="F:cobalamin binding"/>
    <property type="evidence" value="ECO:0007669"/>
    <property type="project" value="UniProtKB-KW"/>
</dbReference>
<accession>A0A8T4C770</accession>
<dbReference type="SUPFAM" id="SSF48168">
    <property type="entry name" value="R1 subunit of ribonucleotide reductase, N-terminal domain"/>
    <property type="match status" value="1"/>
</dbReference>
<keyword evidence="3 12" id="KW-0846">Cobalamin</keyword>
<dbReference type="InterPro" id="IPR008926">
    <property type="entry name" value="RNR_R1-su_N"/>
</dbReference>
<protein>
    <recommendedName>
        <fullName evidence="12">Vitamin B12-dependent ribonucleotide reductase</fullName>
        <ecNumber evidence="12">1.17.4.1</ecNumber>
    </recommendedName>
</protein>
<dbReference type="InterPro" id="IPR005144">
    <property type="entry name" value="ATP-cone_dom"/>
</dbReference>
<dbReference type="InterPro" id="IPR000788">
    <property type="entry name" value="RNR_lg_C"/>
</dbReference>
<sequence length="748" mass="84286">MNETQLQTAIPNIKKRNGAIVPFNQDKVTTAISKAIHAVGKHDESTVLKISDKVIERILNERQTSPENSIPTVEHIQDVVEEELMRAGETQAAKAFILYRQKRTEERELKHTMLGMSVDTKVGINQLRVLKERYLLKDENGKVKETPEQLWRRVANNIAQAELLHGGTEENVQFWSDKFFTLMENMEYMPNTPTLMNAGTKIQQLSACFVLPVEDSIEGIYDTMKHQALIHQSGGGTGFSFSRLRPKGSMVKSTSGVATGPVGFMSVYNASTEIIKQGGKRRGANMGILRVDHPDIREFIHCKDDITKINNFNISVALTEKFMEAVENDEEFDLINPHNKTVARRENARMLFDELVTSAWKSGDPGIVFIDRINRDNTVPHIYEIEATNPCGEQPLGPYDSCNLGSINLAKYITNEGEVDWARLRETVRTTTRFLDNTIDMNRYVIPQIEKMNKGNRRIGLGVMGWADMLFKLGIPYNSEEGCAFAEKMAKFVRDEADAMSQELGREKGTFPHIKGSVYDVPNGPTFRNCARITIAPTGTISMIADCSSGIEPLFAISFVKRVMDGQELLYVNEIFKEAAIKRGFYSEELMEKIAREGTAAHCEEIPEDIRQTFVCAHDISPYWHVRMQAAWQKYTDNAISKTVNFPHTASVEEVREVYTLAYKQGCKGVTIYRDGSKGFENQVLNLNVEGKSNKQVEDDYKAKVMQATKHDSRQGETKKCTKCGGNKLHMQEGCATCMDCGYSYCSV</sequence>
<comment type="similarity">
    <text evidence="2 12">Belongs to the ribonucleoside diphosphate reductase class-2 family.</text>
</comment>
<evidence type="ECO:0000256" key="1">
    <source>
        <dbReference type="ARBA" id="ARBA00001922"/>
    </source>
</evidence>
<evidence type="ECO:0000256" key="12">
    <source>
        <dbReference type="RuleBase" id="RU364064"/>
    </source>
</evidence>
<dbReference type="Pfam" id="PF00317">
    <property type="entry name" value="Ribonuc_red_lgN"/>
    <property type="match status" value="1"/>
</dbReference>
<evidence type="ECO:0000256" key="5">
    <source>
        <dbReference type="ARBA" id="ARBA00022840"/>
    </source>
</evidence>
<keyword evidence="8" id="KW-1015">Disulfide bond</keyword>
<dbReference type="InterPro" id="IPR050862">
    <property type="entry name" value="RdRp_reductase_class-2"/>
</dbReference>
<evidence type="ECO:0000256" key="11">
    <source>
        <dbReference type="PROSITE-ProRule" id="PRU00492"/>
    </source>
</evidence>
<evidence type="ECO:0000256" key="8">
    <source>
        <dbReference type="ARBA" id="ARBA00023157"/>
    </source>
</evidence>
<dbReference type="PANTHER" id="PTHR43371:SF1">
    <property type="entry name" value="RIBONUCLEOSIDE-DIPHOSPHATE REDUCTASE"/>
    <property type="match status" value="1"/>
</dbReference>
<keyword evidence="5 11" id="KW-0067">ATP-binding</keyword>
<comment type="cofactor">
    <cofactor evidence="1 12">
        <name>adenosylcob(III)alamin</name>
        <dbReference type="ChEBI" id="CHEBI:18408"/>
    </cofactor>
</comment>
<dbReference type="Pfam" id="PF02867">
    <property type="entry name" value="Ribonuc_red_lgC"/>
    <property type="match status" value="2"/>
</dbReference>
<keyword evidence="4 11" id="KW-0547">Nucleotide-binding</keyword>
<dbReference type="InterPro" id="IPR013344">
    <property type="entry name" value="RNR_NrdJ/NrdZ"/>
</dbReference>
<dbReference type="EC" id="1.17.4.1" evidence="12"/>
<dbReference type="Pfam" id="PF03477">
    <property type="entry name" value="ATP-cone"/>
    <property type="match status" value="1"/>
</dbReference>
<evidence type="ECO:0000256" key="9">
    <source>
        <dbReference type="ARBA" id="ARBA00023285"/>
    </source>
</evidence>
<dbReference type="EMBL" id="VGJJ01000024">
    <property type="protein sequence ID" value="MBM3282333.1"/>
    <property type="molecule type" value="Genomic_DNA"/>
</dbReference>
<keyword evidence="7" id="KW-0215">Deoxyribonucleotide synthesis</keyword>
<dbReference type="GO" id="GO:0009263">
    <property type="term" value="P:deoxyribonucleotide biosynthetic process"/>
    <property type="evidence" value="ECO:0007669"/>
    <property type="project" value="UniProtKB-KW"/>
</dbReference>
<dbReference type="PROSITE" id="PS51161">
    <property type="entry name" value="ATP_CONE"/>
    <property type="match status" value="1"/>
</dbReference>
<dbReference type="Gene3D" id="3.20.70.20">
    <property type="match status" value="1"/>
</dbReference>
<evidence type="ECO:0000256" key="10">
    <source>
        <dbReference type="ARBA" id="ARBA00047754"/>
    </source>
</evidence>
<name>A0A8T4C770_9ARCH</name>
<evidence type="ECO:0000256" key="2">
    <source>
        <dbReference type="ARBA" id="ARBA00007405"/>
    </source>
</evidence>
<feature type="domain" description="ATP-cone" evidence="13">
    <location>
        <begin position="11"/>
        <end position="107"/>
    </location>
</feature>
<organism evidence="14 15">
    <name type="scientific">Candidatus Iainarchaeum sp</name>
    <dbReference type="NCBI Taxonomy" id="3101447"/>
    <lineage>
        <taxon>Archaea</taxon>
        <taxon>Candidatus Iainarchaeota</taxon>
        <taxon>Candidatus Iainarchaeia</taxon>
        <taxon>Candidatus Iainarchaeales</taxon>
        <taxon>Candidatus Iainarchaeaceae</taxon>
        <taxon>Candidatus Iainarchaeum</taxon>
    </lineage>
</organism>
<evidence type="ECO:0000256" key="3">
    <source>
        <dbReference type="ARBA" id="ARBA00022628"/>
    </source>
</evidence>
<evidence type="ECO:0000256" key="7">
    <source>
        <dbReference type="ARBA" id="ARBA00023116"/>
    </source>
</evidence>
<dbReference type="Proteomes" id="UP000774699">
    <property type="component" value="Unassembled WGS sequence"/>
</dbReference>
<dbReference type="NCBIfam" id="TIGR02504">
    <property type="entry name" value="NrdJ_Z"/>
    <property type="match status" value="1"/>
</dbReference>
<proteinExistence type="inferred from homology"/>
<reference evidence="14" key="1">
    <citation type="submission" date="2019-03" db="EMBL/GenBank/DDBJ databases">
        <title>Lake Tanganyika Metagenome-Assembled Genomes (MAGs).</title>
        <authorList>
            <person name="Tran P."/>
        </authorList>
    </citation>
    <scope>NUCLEOTIDE SEQUENCE</scope>
    <source>
        <strain evidence="14">M_DeepCast_50m_m2_156</strain>
    </source>
</reference>
<dbReference type="InterPro" id="IPR013509">
    <property type="entry name" value="RNR_lsu_N"/>
</dbReference>
<gene>
    <name evidence="14" type="ORF">FJY86_03265</name>
</gene>
<dbReference type="AlphaFoldDB" id="A0A8T4C770"/>
<comment type="catalytic activity">
    <reaction evidence="10 12">
        <text>a 2'-deoxyribonucleoside 5'-diphosphate + [thioredoxin]-disulfide + H2O = a ribonucleoside 5'-diphosphate + [thioredoxin]-dithiol</text>
        <dbReference type="Rhea" id="RHEA:23252"/>
        <dbReference type="Rhea" id="RHEA-COMP:10698"/>
        <dbReference type="Rhea" id="RHEA-COMP:10700"/>
        <dbReference type="ChEBI" id="CHEBI:15377"/>
        <dbReference type="ChEBI" id="CHEBI:29950"/>
        <dbReference type="ChEBI" id="CHEBI:50058"/>
        <dbReference type="ChEBI" id="CHEBI:57930"/>
        <dbReference type="ChEBI" id="CHEBI:73316"/>
        <dbReference type="EC" id="1.17.4.1"/>
    </reaction>
</comment>
<dbReference type="PRINTS" id="PR01183">
    <property type="entry name" value="RIBORDTASEM1"/>
</dbReference>
<evidence type="ECO:0000313" key="15">
    <source>
        <dbReference type="Proteomes" id="UP000774699"/>
    </source>
</evidence>
<dbReference type="GO" id="GO:0005524">
    <property type="term" value="F:ATP binding"/>
    <property type="evidence" value="ECO:0007669"/>
    <property type="project" value="UniProtKB-UniRule"/>
</dbReference>
<dbReference type="GO" id="GO:0071897">
    <property type="term" value="P:DNA biosynthetic process"/>
    <property type="evidence" value="ECO:0007669"/>
    <property type="project" value="UniProtKB-KW"/>
</dbReference>
<keyword evidence="9 12" id="KW-0170">Cobalt</keyword>